<dbReference type="PANTHER" id="PTHR43852:SF4">
    <property type="entry name" value="NUCLEOTIDYLTRANSFERASE"/>
    <property type="match status" value="1"/>
</dbReference>
<dbReference type="InterPro" id="IPR052930">
    <property type="entry name" value="TA_antitoxin_MntA"/>
</dbReference>
<evidence type="ECO:0000313" key="3">
    <source>
        <dbReference type="Proteomes" id="UP000000789"/>
    </source>
</evidence>
<dbReference type="KEGG" id="pmo:Pmob_0680"/>
<dbReference type="Gene3D" id="3.30.460.10">
    <property type="entry name" value="Beta Polymerase, domain 2"/>
    <property type="match status" value="1"/>
</dbReference>
<gene>
    <name evidence="2" type="ordered locus">Pmob_0680</name>
</gene>
<reference evidence="2" key="1">
    <citation type="submission" date="2007-11" db="EMBL/GenBank/DDBJ databases">
        <title>Complete sequence of Petroga mobilis SJ95.</title>
        <authorList>
            <consortium name="US DOE Joint Genome Institute"/>
            <person name="Copeland A."/>
            <person name="Lucas S."/>
            <person name="Lapidus A."/>
            <person name="Barry K."/>
            <person name="Glavina del Rio T."/>
            <person name="Dalin E."/>
            <person name="Tice H."/>
            <person name="Pitluck S."/>
            <person name="Meincke L."/>
            <person name="Brettin T."/>
            <person name="Bruce D."/>
            <person name="Detter J.C."/>
            <person name="Han C."/>
            <person name="Kuske C.R."/>
            <person name="Schmutz J."/>
            <person name="Larimer F."/>
            <person name="Land M."/>
            <person name="Hauser L."/>
            <person name="Kyrpides N."/>
            <person name="Mikhailova N."/>
            <person name="Noll K."/>
            <person name="Richardson P."/>
        </authorList>
    </citation>
    <scope>NUCLEOTIDE SEQUENCE [LARGE SCALE GENOMIC DNA]</scope>
    <source>
        <strain evidence="2">SJ95</strain>
    </source>
</reference>
<proteinExistence type="predicted"/>
<accession>A9BJJ5</accession>
<dbReference type="HOGENOM" id="CLU_119046_0_0_0"/>
<sequence length="145" mass="17145">MNINKYELLESLCKKYKIGLVYLFGSQKDKAFKLLSSDSDDVKIGDPLTDIDVGVVFLFELEKVKHVYKLYSAVYNDFEEIFKPYKLDLVFLQETHSVFQVEAVKGICVYYVSEKFKDEYEMVILRRATDFKYILDLYRKEALEK</sequence>
<dbReference type="Pfam" id="PF18765">
    <property type="entry name" value="Polbeta"/>
    <property type="match status" value="1"/>
</dbReference>
<dbReference type="OrthoDB" id="1809212at2"/>
<dbReference type="InterPro" id="IPR041633">
    <property type="entry name" value="Polbeta"/>
</dbReference>
<protein>
    <submittedName>
        <fullName evidence="2">DNA polymerase beta domain protein region</fullName>
    </submittedName>
</protein>
<dbReference type="RefSeq" id="WP_012208512.1">
    <property type="nucleotide sequence ID" value="NC_010003.1"/>
</dbReference>
<organism evidence="2 3">
    <name type="scientific">Petrotoga mobilis (strain DSM 10674 / SJ95)</name>
    <dbReference type="NCBI Taxonomy" id="403833"/>
    <lineage>
        <taxon>Bacteria</taxon>
        <taxon>Thermotogati</taxon>
        <taxon>Thermotogota</taxon>
        <taxon>Thermotogae</taxon>
        <taxon>Petrotogales</taxon>
        <taxon>Petrotogaceae</taxon>
        <taxon>Petrotoga</taxon>
    </lineage>
</organism>
<dbReference type="AlphaFoldDB" id="A9BJJ5"/>
<keyword evidence="3" id="KW-1185">Reference proteome</keyword>
<dbReference type="EMBL" id="CP000879">
    <property type="protein sequence ID" value="ABX31409.1"/>
    <property type="molecule type" value="Genomic_DNA"/>
</dbReference>
<feature type="domain" description="Polymerase beta nucleotidyltransferase" evidence="1">
    <location>
        <begin position="9"/>
        <end position="112"/>
    </location>
</feature>
<dbReference type="PANTHER" id="PTHR43852">
    <property type="entry name" value="NUCLEOTIDYLTRANSFERASE"/>
    <property type="match status" value="1"/>
</dbReference>
<evidence type="ECO:0000259" key="1">
    <source>
        <dbReference type="Pfam" id="PF18765"/>
    </source>
</evidence>
<dbReference type="Proteomes" id="UP000000789">
    <property type="component" value="Chromosome"/>
</dbReference>
<name>A9BJJ5_PETMO</name>
<dbReference type="InterPro" id="IPR043519">
    <property type="entry name" value="NT_sf"/>
</dbReference>
<dbReference type="eggNOG" id="ENOG50308S5">
    <property type="taxonomic scope" value="Bacteria"/>
</dbReference>
<evidence type="ECO:0000313" key="2">
    <source>
        <dbReference type="EMBL" id="ABX31409.1"/>
    </source>
</evidence>